<sequence>MMYSEYENNVDPITRKASSSEVLVDYEQNSDEDTVATAFLKTSWKSVESSMESSPKPSKTRFSWWALNGEEPITSHSIKKRNKKAKTRHSCPVTETEHKETIKCINKSLDKKKKKRSKSKSDKKKSKNTKRKQRKEKKYSSGASESAATHSTAAMTALSAETMEQEASTLQLDAALALQINARKLHQLARLQESFENHQDELLVSEHETDPPLSLETLFHGCAALNNEKEEDFDEYEEETIHGEGEEVICEYYEQKVSSPKPLRTRRLSL</sequence>
<evidence type="ECO:0000313" key="3">
    <source>
        <dbReference type="EMBL" id="CAJ1939859.1"/>
    </source>
</evidence>
<feature type="compositionally biased region" description="Low complexity" evidence="2">
    <location>
        <begin position="140"/>
        <end position="153"/>
    </location>
</feature>
<feature type="compositionally biased region" description="Basic residues" evidence="2">
    <location>
        <begin position="110"/>
        <end position="137"/>
    </location>
</feature>
<organism evidence="3 4">
    <name type="scientific">Cylindrotheca closterium</name>
    <dbReference type="NCBI Taxonomy" id="2856"/>
    <lineage>
        <taxon>Eukaryota</taxon>
        <taxon>Sar</taxon>
        <taxon>Stramenopiles</taxon>
        <taxon>Ochrophyta</taxon>
        <taxon>Bacillariophyta</taxon>
        <taxon>Bacillariophyceae</taxon>
        <taxon>Bacillariophycidae</taxon>
        <taxon>Bacillariales</taxon>
        <taxon>Bacillariaceae</taxon>
        <taxon>Cylindrotheca</taxon>
    </lineage>
</organism>
<protein>
    <submittedName>
        <fullName evidence="3">Uncharacterized protein</fullName>
    </submittedName>
</protein>
<evidence type="ECO:0000313" key="4">
    <source>
        <dbReference type="Proteomes" id="UP001295423"/>
    </source>
</evidence>
<accession>A0AAD2FGZ3</accession>
<comment type="caution">
    <text evidence="3">The sequence shown here is derived from an EMBL/GenBank/DDBJ whole genome shotgun (WGS) entry which is preliminary data.</text>
</comment>
<keyword evidence="4" id="KW-1185">Reference proteome</keyword>
<gene>
    <name evidence="3" type="ORF">CYCCA115_LOCUS6770</name>
</gene>
<dbReference type="EMBL" id="CAKOGP040000858">
    <property type="protein sequence ID" value="CAJ1939859.1"/>
    <property type="molecule type" value="Genomic_DNA"/>
</dbReference>
<feature type="compositionally biased region" description="Basic residues" evidence="2">
    <location>
        <begin position="77"/>
        <end position="89"/>
    </location>
</feature>
<feature type="coiled-coil region" evidence="1">
    <location>
        <begin position="181"/>
        <end position="208"/>
    </location>
</feature>
<evidence type="ECO:0000256" key="2">
    <source>
        <dbReference type="SAM" id="MobiDB-lite"/>
    </source>
</evidence>
<reference evidence="3" key="1">
    <citation type="submission" date="2023-08" db="EMBL/GenBank/DDBJ databases">
        <authorList>
            <person name="Audoor S."/>
            <person name="Bilcke G."/>
        </authorList>
    </citation>
    <scope>NUCLEOTIDE SEQUENCE</scope>
</reference>
<dbReference type="AlphaFoldDB" id="A0AAD2FGZ3"/>
<evidence type="ECO:0000256" key="1">
    <source>
        <dbReference type="SAM" id="Coils"/>
    </source>
</evidence>
<feature type="region of interest" description="Disordered" evidence="2">
    <location>
        <begin position="73"/>
        <end position="153"/>
    </location>
</feature>
<dbReference type="Proteomes" id="UP001295423">
    <property type="component" value="Unassembled WGS sequence"/>
</dbReference>
<keyword evidence="1" id="KW-0175">Coiled coil</keyword>
<proteinExistence type="predicted"/>
<name>A0AAD2FGZ3_9STRA</name>